<proteinExistence type="predicted"/>
<dbReference type="EMBL" id="FZOQ01000028">
    <property type="protein sequence ID" value="SNT17118.1"/>
    <property type="molecule type" value="Genomic_DNA"/>
</dbReference>
<evidence type="ECO:0000313" key="3">
    <source>
        <dbReference type="Proteomes" id="UP000198432"/>
    </source>
</evidence>
<protein>
    <submittedName>
        <fullName evidence="2">Agmatine/peptidylarginine deiminase</fullName>
    </submittedName>
</protein>
<dbReference type="Pfam" id="PF04371">
    <property type="entry name" value="PAD_porph"/>
    <property type="match status" value="1"/>
</dbReference>
<dbReference type="SUPFAM" id="SSF55909">
    <property type="entry name" value="Pentein"/>
    <property type="match status" value="1"/>
</dbReference>
<dbReference type="GO" id="GO:0047632">
    <property type="term" value="F:agmatine deiminase activity"/>
    <property type="evidence" value="ECO:0007669"/>
    <property type="project" value="TreeGrafter"/>
</dbReference>
<accession>A0A239KHG3</accession>
<dbReference type="PANTHER" id="PTHR31377">
    <property type="entry name" value="AGMATINE DEIMINASE-RELATED"/>
    <property type="match status" value="1"/>
</dbReference>
<dbReference type="Gene3D" id="3.75.10.10">
    <property type="entry name" value="L-arginine/glycine Amidinotransferase, Chain A"/>
    <property type="match status" value="1"/>
</dbReference>
<evidence type="ECO:0000256" key="1">
    <source>
        <dbReference type="ARBA" id="ARBA00022801"/>
    </source>
</evidence>
<evidence type="ECO:0000313" key="2">
    <source>
        <dbReference type="EMBL" id="SNT17118.1"/>
    </source>
</evidence>
<reference evidence="3" key="1">
    <citation type="submission" date="2017-06" db="EMBL/GenBank/DDBJ databases">
        <authorList>
            <person name="Varghese N."/>
            <person name="Submissions S."/>
        </authorList>
    </citation>
    <scope>NUCLEOTIDE SEQUENCE [LARGE SCALE GENOMIC DNA]</scope>
    <source>
        <strain evidence="3">NKM1</strain>
    </source>
</reference>
<keyword evidence="3" id="KW-1185">Reference proteome</keyword>
<gene>
    <name evidence="2" type="ORF">SAMN06296052_12850</name>
</gene>
<dbReference type="RefSeq" id="WP_089321341.1">
    <property type="nucleotide sequence ID" value="NZ_FZOQ01000028.1"/>
</dbReference>
<keyword evidence="1" id="KW-0378">Hydrolase</keyword>
<dbReference type="AlphaFoldDB" id="A0A239KHG3"/>
<sequence length="285" mass="32732">MVTDRDTNFVYLSSLIKERPGLRKFWQYLEKTLQKAGIRYDFIQNTNDLWCRDYMPVQVTKGSFIQFVFDPSYYKTKKHRHLRTDTKRIKTEVALDEKLKHSALLLDGGNLIRSRNTVVLTERVFKENKSVPKEVVLQELRQVLQVENVHLIPSLPYETSGHADGMVRLLDDNTLLVAGYHSESPSWRAKYDRAHKNTGLQLISFPGVTTDIKNEEGEFSAHGCYINFAWIGDVILFPQFDLAEDREALKEAKKIFSNHQVLPLPAADLAMSCGVLNCATWNVLV</sequence>
<dbReference type="GO" id="GO:0009446">
    <property type="term" value="P:putrescine biosynthetic process"/>
    <property type="evidence" value="ECO:0007669"/>
    <property type="project" value="InterPro"/>
</dbReference>
<name>A0A239KHG3_9BACT</name>
<dbReference type="PANTHER" id="PTHR31377:SF0">
    <property type="entry name" value="AGMATINE DEIMINASE-RELATED"/>
    <property type="match status" value="1"/>
</dbReference>
<dbReference type="InterPro" id="IPR007466">
    <property type="entry name" value="Peptidyl-Arg-deiminase_porph"/>
</dbReference>
<dbReference type="OrthoDB" id="7871381at2"/>
<organism evidence="2 3">
    <name type="scientific">Pontibacter ummariensis</name>
    <dbReference type="NCBI Taxonomy" id="1610492"/>
    <lineage>
        <taxon>Bacteria</taxon>
        <taxon>Pseudomonadati</taxon>
        <taxon>Bacteroidota</taxon>
        <taxon>Cytophagia</taxon>
        <taxon>Cytophagales</taxon>
        <taxon>Hymenobacteraceae</taxon>
        <taxon>Pontibacter</taxon>
    </lineage>
</organism>
<dbReference type="GO" id="GO:0004668">
    <property type="term" value="F:protein-arginine deiminase activity"/>
    <property type="evidence" value="ECO:0007669"/>
    <property type="project" value="InterPro"/>
</dbReference>
<dbReference type="Proteomes" id="UP000198432">
    <property type="component" value="Unassembled WGS sequence"/>
</dbReference>